<feature type="transmembrane region" description="Helical" evidence="7">
    <location>
        <begin position="155"/>
        <end position="178"/>
    </location>
</feature>
<reference evidence="8 9" key="1">
    <citation type="submission" date="2016-10" db="EMBL/GenBank/DDBJ databases">
        <authorList>
            <person name="de Groot N.N."/>
        </authorList>
    </citation>
    <scope>NUCLEOTIDE SEQUENCE [LARGE SCALE GENOMIC DNA]</scope>
    <source>
        <strain evidence="8 9">CGMCC 4.6533</strain>
    </source>
</reference>
<keyword evidence="4 7" id="KW-1133">Transmembrane helix</keyword>
<dbReference type="AlphaFoldDB" id="A0A1G8FSM1"/>
<evidence type="ECO:0000256" key="2">
    <source>
        <dbReference type="ARBA" id="ARBA00022475"/>
    </source>
</evidence>
<accession>A0A1G8FSM1</accession>
<dbReference type="STRING" id="633440.SAMN05421869_103415"/>
<feature type="transmembrane region" description="Helical" evidence="7">
    <location>
        <begin position="110"/>
        <end position="134"/>
    </location>
</feature>
<dbReference type="RefSeq" id="WP_090930314.1">
    <property type="nucleotide sequence ID" value="NZ_FNDJ01000003.1"/>
</dbReference>
<evidence type="ECO:0000313" key="8">
    <source>
        <dbReference type="EMBL" id="SDH85107.1"/>
    </source>
</evidence>
<dbReference type="Pfam" id="PF03631">
    <property type="entry name" value="Virul_fac_BrkB"/>
    <property type="match status" value="1"/>
</dbReference>
<evidence type="ECO:0000256" key="1">
    <source>
        <dbReference type="ARBA" id="ARBA00004651"/>
    </source>
</evidence>
<keyword evidence="2" id="KW-1003">Cell membrane</keyword>
<evidence type="ECO:0000256" key="6">
    <source>
        <dbReference type="SAM" id="MobiDB-lite"/>
    </source>
</evidence>
<evidence type="ECO:0000256" key="4">
    <source>
        <dbReference type="ARBA" id="ARBA00022989"/>
    </source>
</evidence>
<dbReference type="PANTHER" id="PTHR30213">
    <property type="entry name" value="INNER MEMBRANE PROTEIN YHJD"/>
    <property type="match status" value="1"/>
</dbReference>
<dbReference type="GO" id="GO:0005886">
    <property type="term" value="C:plasma membrane"/>
    <property type="evidence" value="ECO:0007669"/>
    <property type="project" value="UniProtKB-SubCell"/>
</dbReference>
<feature type="compositionally biased region" description="Basic and acidic residues" evidence="6">
    <location>
        <begin position="319"/>
        <end position="333"/>
    </location>
</feature>
<dbReference type="InterPro" id="IPR017039">
    <property type="entry name" value="Virul_fac_BrkB"/>
</dbReference>
<evidence type="ECO:0000313" key="9">
    <source>
        <dbReference type="Proteomes" id="UP000199202"/>
    </source>
</evidence>
<feature type="transmembrane region" description="Helical" evidence="7">
    <location>
        <begin position="198"/>
        <end position="220"/>
    </location>
</feature>
<feature type="compositionally biased region" description="Basic and acidic residues" evidence="6">
    <location>
        <begin position="341"/>
        <end position="350"/>
    </location>
</feature>
<dbReference type="PANTHER" id="PTHR30213:SF1">
    <property type="entry name" value="INNER MEMBRANE PROTEIN YHJD"/>
    <property type="match status" value="1"/>
</dbReference>
<protein>
    <submittedName>
        <fullName evidence="8">Membrane protein</fullName>
    </submittedName>
</protein>
<organism evidence="8 9">
    <name type="scientific">Nonomuraea jiangxiensis</name>
    <dbReference type="NCBI Taxonomy" id="633440"/>
    <lineage>
        <taxon>Bacteria</taxon>
        <taxon>Bacillati</taxon>
        <taxon>Actinomycetota</taxon>
        <taxon>Actinomycetes</taxon>
        <taxon>Streptosporangiales</taxon>
        <taxon>Streptosporangiaceae</taxon>
        <taxon>Nonomuraea</taxon>
    </lineage>
</organism>
<gene>
    <name evidence="8" type="ORF">SAMN05421869_103415</name>
</gene>
<evidence type="ECO:0000256" key="3">
    <source>
        <dbReference type="ARBA" id="ARBA00022692"/>
    </source>
</evidence>
<proteinExistence type="predicted"/>
<name>A0A1G8FSM1_9ACTN</name>
<evidence type="ECO:0000256" key="7">
    <source>
        <dbReference type="SAM" id="Phobius"/>
    </source>
</evidence>
<keyword evidence="9" id="KW-1185">Reference proteome</keyword>
<keyword evidence="5 7" id="KW-0472">Membrane</keyword>
<sequence length="350" mass="36334">MAGLARRIGSVKSWGRRKVDYWRVRRLSIDHLIRAVGRYQVQHGDRLAGAVTYFAFLSFFPLVALAYAVLGFMVETSEVVRNDLKLAIVERLPVIADGLNLDAIARSKEAAGIVGLLGLLYAGLGAIDALRGALREMSMTTTPPLGFFAGKLRDLATLLMIGATLIVSVPVAGFATSATDKVVDSVGGASLGNLGLRAVGVAASVAADWLLFLILLAWVARTAQPFRVIAKGALLGAIGFGLLKQVATLVLGHTVGNLLYGAFAVIVGLLVWINVSARLVLYVAAWTATTGFCPPPSPSPIPSSGEAPGSDTDGAPGDAGDRASAGDRDRAPEDDSGAASEGERGRASGA</sequence>
<feature type="transmembrane region" description="Helical" evidence="7">
    <location>
        <begin position="232"/>
        <end position="252"/>
    </location>
</feature>
<keyword evidence="3 7" id="KW-0812">Transmembrane</keyword>
<feature type="compositionally biased region" description="Low complexity" evidence="6">
    <location>
        <begin position="302"/>
        <end position="318"/>
    </location>
</feature>
<feature type="region of interest" description="Disordered" evidence="6">
    <location>
        <begin position="296"/>
        <end position="350"/>
    </location>
</feature>
<feature type="transmembrane region" description="Helical" evidence="7">
    <location>
        <begin position="47"/>
        <end position="74"/>
    </location>
</feature>
<feature type="transmembrane region" description="Helical" evidence="7">
    <location>
        <begin position="258"/>
        <end position="275"/>
    </location>
</feature>
<dbReference type="EMBL" id="FNDJ01000003">
    <property type="protein sequence ID" value="SDH85107.1"/>
    <property type="molecule type" value="Genomic_DNA"/>
</dbReference>
<evidence type="ECO:0000256" key="5">
    <source>
        <dbReference type="ARBA" id="ARBA00023136"/>
    </source>
</evidence>
<dbReference type="Proteomes" id="UP000199202">
    <property type="component" value="Unassembled WGS sequence"/>
</dbReference>
<comment type="subcellular location">
    <subcellularLocation>
        <location evidence="1">Cell membrane</location>
        <topology evidence="1">Multi-pass membrane protein</topology>
    </subcellularLocation>
</comment>